<accession>A0AAW8CMX4</accession>
<dbReference type="Proteomes" id="UP001242045">
    <property type="component" value="Unassembled WGS sequence"/>
</dbReference>
<dbReference type="InterPro" id="IPR029058">
    <property type="entry name" value="AB_hydrolase_fold"/>
</dbReference>
<keyword evidence="1" id="KW-0378">Hydrolase</keyword>
<organism evidence="1 2">
    <name type="scientific">Variovorax boronicumulans</name>
    <dbReference type="NCBI Taxonomy" id="436515"/>
    <lineage>
        <taxon>Bacteria</taxon>
        <taxon>Pseudomonadati</taxon>
        <taxon>Pseudomonadota</taxon>
        <taxon>Betaproteobacteria</taxon>
        <taxon>Burkholderiales</taxon>
        <taxon>Comamonadaceae</taxon>
        <taxon>Variovorax</taxon>
    </lineage>
</organism>
<keyword evidence="1" id="KW-0645">Protease</keyword>
<sequence length="233" mass="25899">MAPAHPSLLVCPGWNDPGKPQYERLRAVLEPRGWHCRRAGIPDADWDRGERKSESRADSLAQVLKDYDALAETPGTDAAAIGVLGFSYGAYEAAMLTASRSPAWLALRSPALYPDEDWTQPKEELDSDALQRYRRLRIRPGENRALACCAAYRGDVLLIESGCDEVIPREVIENYAEAFGNARSLTRRVLPGADHELSAEQHRAAYHALAVSWLAERWSERRVGMRAGDTRAA</sequence>
<keyword evidence="1" id="KW-0031">Aminopeptidase</keyword>
<dbReference type="RefSeq" id="WP_307683909.1">
    <property type="nucleotide sequence ID" value="NZ_JAUSRD010000002.1"/>
</dbReference>
<proteinExistence type="predicted"/>
<dbReference type="SUPFAM" id="SSF53474">
    <property type="entry name" value="alpha/beta-Hydrolases"/>
    <property type="match status" value="1"/>
</dbReference>
<evidence type="ECO:0000313" key="1">
    <source>
        <dbReference type="EMBL" id="MDP9891700.1"/>
    </source>
</evidence>
<dbReference type="GO" id="GO:0004177">
    <property type="term" value="F:aminopeptidase activity"/>
    <property type="evidence" value="ECO:0007669"/>
    <property type="project" value="UniProtKB-KW"/>
</dbReference>
<protein>
    <submittedName>
        <fullName evidence="1">Dipeptidyl aminopeptidase/acylaminoacyl peptidase</fullName>
    </submittedName>
</protein>
<dbReference type="AlphaFoldDB" id="A0AAW8CMX4"/>
<reference evidence="1" key="1">
    <citation type="submission" date="2023-07" db="EMBL/GenBank/DDBJ databases">
        <title>Sorghum-associated microbial communities from plants grown in Nebraska, USA.</title>
        <authorList>
            <person name="Schachtman D."/>
        </authorList>
    </citation>
    <scope>NUCLEOTIDE SEQUENCE</scope>
    <source>
        <strain evidence="1">DS3754</strain>
    </source>
</reference>
<gene>
    <name evidence="1" type="ORF">J2W31_000803</name>
</gene>
<evidence type="ECO:0000313" key="2">
    <source>
        <dbReference type="Proteomes" id="UP001242045"/>
    </source>
</evidence>
<dbReference type="Gene3D" id="3.40.50.1820">
    <property type="entry name" value="alpha/beta hydrolase"/>
    <property type="match status" value="1"/>
</dbReference>
<comment type="caution">
    <text evidence="1">The sequence shown here is derived from an EMBL/GenBank/DDBJ whole genome shotgun (WGS) entry which is preliminary data.</text>
</comment>
<name>A0AAW8CMX4_9BURK</name>
<dbReference type="EMBL" id="JAUSRD010000002">
    <property type="protein sequence ID" value="MDP9891700.1"/>
    <property type="molecule type" value="Genomic_DNA"/>
</dbReference>